<reference evidence="2 3" key="1">
    <citation type="journal article" date="2009" name="Science">
        <title>Green evolution and dynamic adaptations revealed by genomes of the marine picoeukaryotes Micromonas.</title>
        <authorList>
            <person name="Worden A.Z."/>
            <person name="Lee J.H."/>
            <person name="Mock T."/>
            <person name="Rouze P."/>
            <person name="Simmons M.P."/>
            <person name="Aerts A.L."/>
            <person name="Allen A.E."/>
            <person name="Cuvelier M.L."/>
            <person name="Derelle E."/>
            <person name="Everett M.V."/>
            <person name="Foulon E."/>
            <person name="Grimwood J."/>
            <person name="Gundlach H."/>
            <person name="Henrissat B."/>
            <person name="Napoli C."/>
            <person name="McDonald S.M."/>
            <person name="Parker M.S."/>
            <person name="Rombauts S."/>
            <person name="Salamov A."/>
            <person name="Von Dassow P."/>
            <person name="Badger J.H."/>
            <person name="Coutinho P.M."/>
            <person name="Demir E."/>
            <person name="Dubchak I."/>
            <person name="Gentemann C."/>
            <person name="Eikrem W."/>
            <person name="Gready J.E."/>
            <person name="John U."/>
            <person name="Lanier W."/>
            <person name="Lindquist E.A."/>
            <person name="Lucas S."/>
            <person name="Mayer K.F."/>
            <person name="Moreau H."/>
            <person name="Not F."/>
            <person name="Otillar R."/>
            <person name="Panaud O."/>
            <person name="Pangilinan J."/>
            <person name="Paulsen I."/>
            <person name="Piegu B."/>
            <person name="Poliakov A."/>
            <person name="Robbens S."/>
            <person name="Schmutz J."/>
            <person name="Toulza E."/>
            <person name="Wyss T."/>
            <person name="Zelensky A."/>
            <person name="Zhou K."/>
            <person name="Armbrust E.V."/>
            <person name="Bhattacharya D."/>
            <person name="Goodenough U.W."/>
            <person name="Van de Peer Y."/>
            <person name="Grigoriev I.V."/>
        </authorList>
    </citation>
    <scope>NUCLEOTIDE SEQUENCE [LARGE SCALE GENOMIC DNA]</scope>
    <source>
        <strain evidence="2 3">CCMP1545</strain>
    </source>
</reference>
<dbReference type="AlphaFoldDB" id="C1N363"/>
<feature type="region of interest" description="Disordered" evidence="1">
    <location>
        <begin position="353"/>
        <end position="384"/>
    </location>
</feature>
<organism evidence="3">
    <name type="scientific">Micromonas pusilla (strain CCMP1545)</name>
    <name type="common">Picoplanktonic green alga</name>
    <dbReference type="NCBI Taxonomy" id="564608"/>
    <lineage>
        <taxon>Eukaryota</taxon>
        <taxon>Viridiplantae</taxon>
        <taxon>Chlorophyta</taxon>
        <taxon>Mamiellophyceae</taxon>
        <taxon>Mamiellales</taxon>
        <taxon>Mamiellaceae</taxon>
        <taxon>Micromonas</taxon>
    </lineage>
</organism>
<feature type="region of interest" description="Disordered" evidence="1">
    <location>
        <begin position="103"/>
        <end position="233"/>
    </location>
</feature>
<gene>
    <name evidence="2" type="ORF">MICPUCDRAFT_52051</name>
</gene>
<dbReference type="PANTHER" id="PTHR28348">
    <property type="entry name" value="UPF0193 PROTEIN EVG1"/>
    <property type="match status" value="1"/>
</dbReference>
<feature type="compositionally biased region" description="Gly residues" evidence="1">
    <location>
        <begin position="186"/>
        <end position="208"/>
    </location>
</feature>
<feature type="compositionally biased region" description="Basic and acidic residues" evidence="1">
    <location>
        <begin position="136"/>
        <end position="145"/>
    </location>
</feature>
<dbReference type="Pfam" id="PF05250">
    <property type="entry name" value="UPF0193"/>
    <property type="match status" value="1"/>
</dbReference>
<feature type="compositionally biased region" description="Polar residues" evidence="1">
    <location>
        <begin position="1"/>
        <end position="22"/>
    </location>
</feature>
<sequence length="395" mass="41671">MNWNQPRCSAGKTFSANGNNGHYSPPREPPPRRDRVAVGDELRPSLWSREARRNAVEGDGGVLSRCVVAADPTTREPRYRSTPTNAVPFSSLLSLVASSIPSRPAALPSADVRSLPPSLLPRSRAPPDTLRASGASRREVEDALRRAATGRPMRDDASTTASARRSSSRRNSIAATHGVIAPRVGRAGGGGGGGGSGGGGRAWRGGGVKTKAAIDRDASPLEPYDANSLPRGRDNEAAKDALAATMEWGETTSARARVAAAVRREKEKEATEARRRAAAAGAADASKMTADDMVDAIAREIDERWAFLREMDAAGLGERHRGVITAEISARVNQLKRLDAMLCERDGVPIRGAASAAAARRRPGPGPDPSDGAPPSGEVGGMYERALERMRAARS</sequence>
<proteinExistence type="predicted"/>
<protein>
    <submittedName>
        <fullName evidence="2">Predicted protein</fullName>
    </submittedName>
</protein>
<name>C1N363_MICPC</name>
<feature type="compositionally biased region" description="Basic and acidic residues" evidence="1">
    <location>
        <begin position="29"/>
        <end position="46"/>
    </location>
</feature>
<dbReference type="GeneID" id="9687766"/>
<evidence type="ECO:0000313" key="3">
    <source>
        <dbReference type="Proteomes" id="UP000001876"/>
    </source>
</evidence>
<feature type="region of interest" description="Disordered" evidence="1">
    <location>
        <begin position="1"/>
        <end position="46"/>
    </location>
</feature>
<dbReference type="EMBL" id="GG663746">
    <property type="protein sequence ID" value="EEH53372.1"/>
    <property type="molecule type" value="Genomic_DNA"/>
</dbReference>
<dbReference type="PANTHER" id="PTHR28348:SF1">
    <property type="entry name" value="UPF0193 PROTEIN EVG1"/>
    <property type="match status" value="1"/>
</dbReference>
<feature type="compositionally biased region" description="Low complexity" evidence="1">
    <location>
        <begin position="158"/>
        <end position="176"/>
    </location>
</feature>
<dbReference type="Proteomes" id="UP000001876">
    <property type="component" value="Unassembled WGS sequence"/>
</dbReference>
<dbReference type="KEGG" id="mpp:MICPUCDRAFT_52051"/>
<dbReference type="RefSeq" id="XP_003062553.1">
    <property type="nucleotide sequence ID" value="XM_003062507.1"/>
</dbReference>
<dbReference type="OrthoDB" id="189770at2759"/>
<feature type="compositionally biased region" description="Low complexity" evidence="1">
    <location>
        <begin position="113"/>
        <end position="123"/>
    </location>
</feature>
<accession>C1N363</accession>
<evidence type="ECO:0000256" key="1">
    <source>
        <dbReference type="SAM" id="MobiDB-lite"/>
    </source>
</evidence>
<evidence type="ECO:0000313" key="2">
    <source>
        <dbReference type="EMBL" id="EEH53372.1"/>
    </source>
</evidence>
<dbReference type="InterPro" id="IPR007914">
    <property type="entry name" value="UPF0193"/>
</dbReference>
<keyword evidence="3" id="KW-1185">Reference proteome</keyword>